<dbReference type="InterPro" id="IPR050732">
    <property type="entry name" value="Beta-glucan_modifiers"/>
</dbReference>
<evidence type="ECO:0000256" key="10">
    <source>
        <dbReference type="ARBA" id="ARBA00023316"/>
    </source>
</evidence>
<evidence type="ECO:0000256" key="4">
    <source>
        <dbReference type="ARBA" id="ARBA00012780"/>
    </source>
</evidence>
<evidence type="ECO:0000256" key="7">
    <source>
        <dbReference type="ARBA" id="ARBA00023136"/>
    </source>
</evidence>
<keyword evidence="15" id="KW-0732">Signal</keyword>
<evidence type="ECO:0000256" key="9">
    <source>
        <dbReference type="ARBA" id="ARBA00023277"/>
    </source>
</evidence>
<evidence type="ECO:0000256" key="6">
    <source>
        <dbReference type="ARBA" id="ARBA00022801"/>
    </source>
</evidence>
<dbReference type="OrthoDB" id="77201at2759"/>
<evidence type="ECO:0000313" key="16">
    <source>
        <dbReference type="EMBL" id="KZW03381.1"/>
    </source>
</evidence>
<evidence type="ECO:0000256" key="15">
    <source>
        <dbReference type="SAM" id="SignalP"/>
    </source>
</evidence>
<dbReference type="EC" id="3.2.1.39" evidence="4"/>
<evidence type="ECO:0000256" key="8">
    <source>
        <dbReference type="ARBA" id="ARBA00023180"/>
    </source>
</evidence>
<evidence type="ECO:0000256" key="5">
    <source>
        <dbReference type="ARBA" id="ARBA00022475"/>
    </source>
</evidence>
<dbReference type="InParanoid" id="A0A165QBW5"/>
<gene>
    <name evidence="16" type="ORF">EXIGLDRAFT_725821</name>
</gene>
<dbReference type="GO" id="GO:0071555">
    <property type="term" value="P:cell wall organization"/>
    <property type="evidence" value="ECO:0007669"/>
    <property type="project" value="UniProtKB-KW"/>
</dbReference>
<sequence>MPMLSASLLLLAASAAFPLQLALGAGPSAACGTACFPSLAFTPPQVAAGKAPSVALSSWWCPRTSEYAFMGFSYDVNGCPTYDDMVRHFTNQRLAFGARYVRLYAHCDPVPGHTDDIVNAAYVSGIGVFALIWFGFDGDDSYKGRLAAWLDTINNNPLAPYVVRNIAIGSEPLYDRATTPAALSALIDSTKANVSSKGIQVSTSEMVYGYSVQSGGPAVLTHVDHVQCNELPFFSQTATLGSAAWPDIQTDLTWLLNQTSSSPKKLFLTQTGWPSTTEVWKPNSAKADPSIGSEQSYYELLESKCEYFKSLPMGGLGWFAHIYADNTLPGWGIVNGTTNSTVKFSFGARTAC</sequence>
<keyword evidence="5" id="KW-1003">Cell membrane</keyword>
<dbReference type="GO" id="GO:0009277">
    <property type="term" value="C:fungal-type cell wall"/>
    <property type="evidence" value="ECO:0007669"/>
    <property type="project" value="TreeGrafter"/>
</dbReference>
<comment type="similarity">
    <text evidence="3">Belongs to the glycosyl hydrolase 17 family.</text>
</comment>
<dbReference type="GO" id="GO:0005576">
    <property type="term" value="C:extracellular region"/>
    <property type="evidence" value="ECO:0007669"/>
    <property type="project" value="TreeGrafter"/>
</dbReference>
<comment type="function">
    <text evidence="12">Glucanases play a role in cell expansion during growth, in cell-cell fusion during mating, and in spore release during sporulation. This enzyme may be involved in beta-glucan degradation. Active on laminarin and lichenan.</text>
</comment>
<keyword evidence="8" id="KW-0325">Glycoprotein</keyword>
<evidence type="ECO:0000256" key="1">
    <source>
        <dbReference type="ARBA" id="ARBA00000382"/>
    </source>
</evidence>
<dbReference type="GO" id="GO:0005886">
    <property type="term" value="C:plasma membrane"/>
    <property type="evidence" value="ECO:0007669"/>
    <property type="project" value="UniProtKB-SubCell"/>
</dbReference>
<feature type="signal peptide" evidence="15">
    <location>
        <begin position="1"/>
        <end position="24"/>
    </location>
</feature>
<keyword evidence="9" id="KW-0119">Carbohydrate metabolism</keyword>
<dbReference type="GO" id="GO:0009986">
    <property type="term" value="C:cell surface"/>
    <property type="evidence" value="ECO:0007669"/>
    <property type="project" value="TreeGrafter"/>
</dbReference>
<proteinExistence type="inferred from homology"/>
<dbReference type="GO" id="GO:0042973">
    <property type="term" value="F:glucan endo-1,3-beta-D-glucosidase activity"/>
    <property type="evidence" value="ECO:0007669"/>
    <property type="project" value="UniProtKB-EC"/>
</dbReference>
<organism evidence="16 17">
    <name type="scientific">Exidia glandulosa HHB12029</name>
    <dbReference type="NCBI Taxonomy" id="1314781"/>
    <lineage>
        <taxon>Eukaryota</taxon>
        <taxon>Fungi</taxon>
        <taxon>Dikarya</taxon>
        <taxon>Basidiomycota</taxon>
        <taxon>Agaricomycotina</taxon>
        <taxon>Agaricomycetes</taxon>
        <taxon>Auriculariales</taxon>
        <taxon>Exidiaceae</taxon>
        <taxon>Exidia</taxon>
    </lineage>
</organism>
<evidence type="ECO:0000256" key="12">
    <source>
        <dbReference type="ARBA" id="ARBA00037649"/>
    </source>
</evidence>
<dbReference type="PANTHER" id="PTHR16631">
    <property type="entry name" value="GLUCAN 1,3-BETA-GLUCOSIDASE"/>
    <property type="match status" value="1"/>
</dbReference>
<keyword evidence="7" id="KW-0472">Membrane</keyword>
<reference evidence="16 17" key="1">
    <citation type="journal article" date="2016" name="Mol. Biol. Evol.">
        <title>Comparative Genomics of Early-Diverging Mushroom-Forming Fungi Provides Insights into the Origins of Lignocellulose Decay Capabilities.</title>
        <authorList>
            <person name="Nagy L.G."/>
            <person name="Riley R."/>
            <person name="Tritt A."/>
            <person name="Adam C."/>
            <person name="Daum C."/>
            <person name="Floudas D."/>
            <person name="Sun H."/>
            <person name="Yadav J.S."/>
            <person name="Pangilinan J."/>
            <person name="Larsson K.H."/>
            <person name="Matsuura K."/>
            <person name="Barry K."/>
            <person name="Labutti K."/>
            <person name="Kuo R."/>
            <person name="Ohm R.A."/>
            <person name="Bhattacharya S.S."/>
            <person name="Shirouzu T."/>
            <person name="Yoshinaga Y."/>
            <person name="Martin F.M."/>
            <person name="Grigoriev I.V."/>
            <person name="Hibbett D.S."/>
        </authorList>
    </citation>
    <scope>NUCLEOTIDE SEQUENCE [LARGE SCALE GENOMIC DNA]</scope>
    <source>
        <strain evidence="16 17">HHB12029</strain>
    </source>
</reference>
<keyword evidence="11" id="KW-0624">Polysaccharide degradation</keyword>
<feature type="chain" id="PRO_5007864852" description="glucan endo-1,3-beta-D-glucosidase" evidence="15">
    <location>
        <begin position="25"/>
        <end position="352"/>
    </location>
</feature>
<evidence type="ECO:0000256" key="3">
    <source>
        <dbReference type="ARBA" id="ARBA00008773"/>
    </source>
</evidence>
<accession>A0A165QBW5</accession>
<dbReference type="GO" id="GO:0000272">
    <property type="term" value="P:polysaccharide catabolic process"/>
    <property type="evidence" value="ECO:0007669"/>
    <property type="project" value="UniProtKB-KW"/>
</dbReference>
<protein>
    <recommendedName>
        <fullName evidence="4">glucan endo-1,3-beta-D-glucosidase</fullName>
        <ecNumber evidence="4">3.2.1.39</ecNumber>
    </recommendedName>
    <alternativeName>
        <fullName evidence="14">Endo-1,3-beta-glucanase btgC</fullName>
    </alternativeName>
    <alternativeName>
        <fullName evidence="13">Laminarinase btgC</fullName>
    </alternativeName>
</protein>
<dbReference type="InterPro" id="IPR017853">
    <property type="entry name" value="GH"/>
</dbReference>
<comment type="catalytic activity">
    <reaction evidence="1">
        <text>Hydrolysis of (1-&gt;3)-beta-D-glucosidic linkages in (1-&gt;3)-beta-D-glucans.</text>
        <dbReference type="EC" id="3.2.1.39"/>
    </reaction>
</comment>
<keyword evidence="17" id="KW-1185">Reference proteome</keyword>
<dbReference type="SUPFAM" id="SSF51445">
    <property type="entry name" value="(Trans)glycosidases"/>
    <property type="match status" value="1"/>
</dbReference>
<dbReference type="EMBL" id="KV425884">
    <property type="protein sequence ID" value="KZW03381.1"/>
    <property type="molecule type" value="Genomic_DNA"/>
</dbReference>
<evidence type="ECO:0000256" key="14">
    <source>
        <dbReference type="ARBA" id="ARBA00043078"/>
    </source>
</evidence>
<dbReference type="PANTHER" id="PTHR16631:SF17">
    <property type="entry name" value="GLUCAN ENDO-1,3-BETA-GLUCOSIDASE BTGC"/>
    <property type="match status" value="1"/>
</dbReference>
<evidence type="ECO:0000256" key="2">
    <source>
        <dbReference type="ARBA" id="ARBA00004401"/>
    </source>
</evidence>
<keyword evidence="10" id="KW-0961">Cell wall biogenesis/degradation</keyword>
<name>A0A165QBW5_EXIGL</name>
<evidence type="ECO:0000256" key="13">
    <source>
        <dbReference type="ARBA" id="ARBA00042373"/>
    </source>
</evidence>
<dbReference type="Proteomes" id="UP000077266">
    <property type="component" value="Unassembled WGS sequence"/>
</dbReference>
<dbReference type="AlphaFoldDB" id="A0A165QBW5"/>
<evidence type="ECO:0000256" key="11">
    <source>
        <dbReference type="ARBA" id="ARBA00023326"/>
    </source>
</evidence>
<comment type="subcellular location">
    <subcellularLocation>
        <location evidence="2">Cell membrane</location>
        <topology evidence="2">Single-pass type II membrane protein</topology>
    </subcellularLocation>
</comment>
<keyword evidence="6" id="KW-0378">Hydrolase</keyword>
<evidence type="ECO:0000313" key="17">
    <source>
        <dbReference type="Proteomes" id="UP000077266"/>
    </source>
</evidence>